<keyword evidence="2" id="KW-0012">Acyltransferase</keyword>
<dbReference type="EMBL" id="MPDK01000009">
    <property type="protein sequence ID" value="PWI57725.1"/>
    <property type="molecule type" value="Genomic_DNA"/>
</dbReference>
<dbReference type="PROSITE" id="PS51186">
    <property type="entry name" value="GNAT"/>
    <property type="match status" value="1"/>
</dbReference>
<feature type="domain" description="N-acetyltransferase" evidence="3">
    <location>
        <begin position="7"/>
        <end position="151"/>
    </location>
</feature>
<protein>
    <submittedName>
        <fullName evidence="4">GNAT family N-acetyltransferase</fullName>
    </submittedName>
</protein>
<proteinExistence type="predicted"/>
<evidence type="ECO:0000256" key="2">
    <source>
        <dbReference type="ARBA" id="ARBA00023315"/>
    </source>
</evidence>
<dbReference type="InterPro" id="IPR000182">
    <property type="entry name" value="GNAT_dom"/>
</dbReference>
<dbReference type="PIRSF" id="PIRSF037732">
    <property type="entry name" value="YlbP_prd"/>
    <property type="match status" value="1"/>
</dbReference>
<reference evidence="4 5" key="1">
    <citation type="submission" date="2016-11" db="EMBL/GenBank/DDBJ databases">
        <title>Comparative genomics of Acidibacillus ferroxidans species.</title>
        <authorList>
            <person name="Oliveira G."/>
            <person name="Nunes G."/>
            <person name="Oliveira R."/>
            <person name="Araujo F."/>
            <person name="Salim A."/>
            <person name="Scholte L."/>
            <person name="Morais D."/>
            <person name="Nancucheo I."/>
            <person name="Johnson D.B."/>
            <person name="Grail B."/>
            <person name="Bittencourt J."/>
            <person name="Valadares R."/>
        </authorList>
    </citation>
    <scope>NUCLEOTIDE SEQUENCE [LARGE SCALE GENOMIC DNA]</scope>
    <source>
        <strain evidence="4 5">Y002</strain>
    </source>
</reference>
<evidence type="ECO:0000313" key="5">
    <source>
        <dbReference type="Proteomes" id="UP000245380"/>
    </source>
</evidence>
<keyword evidence="5" id="KW-1185">Reference proteome</keyword>
<dbReference type="GO" id="GO:0016747">
    <property type="term" value="F:acyltransferase activity, transferring groups other than amino-acyl groups"/>
    <property type="evidence" value="ECO:0007669"/>
    <property type="project" value="InterPro"/>
</dbReference>
<dbReference type="SUPFAM" id="SSF55729">
    <property type="entry name" value="Acyl-CoA N-acyltransferases (Nat)"/>
    <property type="match status" value="1"/>
</dbReference>
<dbReference type="AlphaFoldDB" id="A0A2U3D8X8"/>
<dbReference type="Pfam" id="PF00583">
    <property type="entry name" value="Acetyltransf_1"/>
    <property type="match status" value="1"/>
</dbReference>
<accession>A0A2U3D8X8</accession>
<keyword evidence="1 4" id="KW-0808">Transferase</keyword>
<dbReference type="Gene3D" id="3.40.630.30">
    <property type="match status" value="1"/>
</dbReference>
<evidence type="ECO:0000256" key="1">
    <source>
        <dbReference type="ARBA" id="ARBA00022679"/>
    </source>
</evidence>
<name>A0A2U3D8X8_SULT2</name>
<sequence length="152" mass="17948">MTDVIRLQINYHTLEEFKRFNENGLEELSMLDELKENMVENQIDSPFYGIYEDGKLVARMSLYPIHAKYDRYFDPPRDYLELWKLEVLPGYKGRGLGTALVEYAKSLGHAIKVNVRGQSHPFFLRLGFTPVKYDAQRDRGENPYVWIPEKER</sequence>
<comment type="caution">
    <text evidence="4">The sequence shown here is derived from an EMBL/GenBank/DDBJ whole genome shotgun (WGS) entry which is preliminary data.</text>
</comment>
<dbReference type="RefSeq" id="WP_109430471.1">
    <property type="nucleotide sequence ID" value="NZ_MPDK01000009.1"/>
</dbReference>
<dbReference type="Proteomes" id="UP000245380">
    <property type="component" value="Unassembled WGS sequence"/>
</dbReference>
<gene>
    <name evidence="4" type="ORF">BM613_06990</name>
</gene>
<dbReference type="InterPro" id="IPR016181">
    <property type="entry name" value="Acyl_CoA_acyltransferase"/>
</dbReference>
<evidence type="ECO:0000313" key="4">
    <source>
        <dbReference type="EMBL" id="PWI57725.1"/>
    </source>
</evidence>
<dbReference type="NCBIfam" id="NF010241">
    <property type="entry name" value="PRK13688.1"/>
    <property type="match status" value="1"/>
</dbReference>
<organism evidence="4 5">
    <name type="scientific">Sulfoacidibacillus thermotolerans</name>
    <name type="common">Acidibacillus sulfuroxidans</name>
    <dbReference type="NCBI Taxonomy" id="1765684"/>
    <lineage>
        <taxon>Bacteria</taxon>
        <taxon>Bacillati</taxon>
        <taxon>Bacillota</taxon>
        <taxon>Bacilli</taxon>
        <taxon>Bacillales</taxon>
        <taxon>Alicyclobacillaceae</taxon>
        <taxon>Sulfoacidibacillus</taxon>
    </lineage>
</organism>
<dbReference type="InterPro" id="IPR017274">
    <property type="entry name" value="YlbP"/>
</dbReference>
<dbReference type="OrthoDB" id="2242710at2"/>
<dbReference type="CDD" id="cd04301">
    <property type="entry name" value="NAT_SF"/>
    <property type="match status" value="1"/>
</dbReference>
<evidence type="ECO:0000259" key="3">
    <source>
        <dbReference type="PROSITE" id="PS51186"/>
    </source>
</evidence>